<dbReference type="GO" id="GO:0004803">
    <property type="term" value="F:transposase activity"/>
    <property type="evidence" value="ECO:0007669"/>
    <property type="project" value="InterPro"/>
</dbReference>
<organism evidence="2">
    <name type="scientific">marine sediment metagenome</name>
    <dbReference type="NCBI Taxonomy" id="412755"/>
    <lineage>
        <taxon>unclassified sequences</taxon>
        <taxon>metagenomes</taxon>
        <taxon>ecological metagenomes</taxon>
    </lineage>
</organism>
<reference evidence="2" key="1">
    <citation type="journal article" date="2014" name="Front. Microbiol.">
        <title>High frequency of phylogenetically diverse reductive dehalogenase-homologous genes in deep subseafloor sedimentary metagenomes.</title>
        <authorList>
            <person name="Kawai M."/>
            <person name="Futagami T."/>
            <person name="Toyoda A."/>
            <person name="Takaki Y."/>
            <person name="Nishi S."/>
            <person name="Hori S."/>
            <person name="Arai W."/>
            <person name="Tsubouchi T."/>
            <person name="Morono Y."/>
            <person name="Uchiyama I."/>
            <person name="Ito T."/>
            <person name="Fujiyama A."/>
            <person name="Inagaki F."/>
            <person name="Takami H."/>
        </authorList>
    </citation>
    <scope>NUCLEOTIDE SEQUENCE</scope>
    <source>
        <strain evidence="2">Expedition CK06-06</strain>
    </source>
</reference>
<name>X1LFT9_9ZZZZ</name>
<sequence length="200" mass="22461">MLLQTDVSKHKHKVCIRNLAQDSYSGVFPFDVNRQGFEKFSGTLKKLSQNKEDFVIGIEATGSYGVTLAYFLLSHGYRVVEINPYRANQFRKAQGKKAKTDRIDARSLAVLLSLENHKPLSIPDPVLDNLRELTRFRADMVQERTALVNQLHETLTTLYPELGRVLANLDSPTCLALLIAYPGPEYISRAGEVKVAEILA</sequence>
<evidence type="ECO:0000259" key="1">
    <source>
        <dbReference type="Pfam" id="PF01548"/>
    </source>
</evidence>
<proteinExistence type="predicted"/>
<accession>X1LFT9</accession>
<dbReference type="EMBL" id="BARV01007004">
    <property type="protein sequence ID" value="GAI18187.1"/>
    <property type="molecule type" value="Genomic_DNA"/>
</dbReference>
<evidence type="ECO:0000313" key="2">
    <source>
        <dbReference type="EMBL" id="GAI18187.1"/>
    </source>
</evidence>
<dbReference type="InterPro" id="IPR047650">
    <property type="entry name" value="Transpos_IS110"/>
</dbReference>
<dbReference type="GO" id="GO:0003677">
    <property type="term" value="F:DNA binding"/>
    <property type="evidence" value="ECO:0007669"/>
    <property type="project" value="InterPro"/>
</dbReference>
<comment type="caution">
    <text evidence="2">The sequence shown here is derived from an EMBL/GenBank/DDBJ whole genome shotgun (WGS) entry which is preliminary data.</text>
</comment>
<dbReference type="PANTHER" id="PTHR33055:SF15">
    <property type="entry name" value="TRANSPOSASE-RELATED"/>
    <property type="match status" value="1"/>
</dbReference>
<dbReference type="PANTHER" id="PTHR33055">
    <property type="entry name" value="TRANSPOSASE FOR INSERTION SEQUENCE ELEMENT IS1111A"/>
    <property type="match status" value="1"/>
</dbReference>
<dbReference type="Pfam" id="PF01548">
    <property type="entry name" value="DEDD_Tnp_IS110"/>
    <property type="match status" value="1"/>
</dbReference>
<dbReference type="InterPro" id="IPR002525">
    <property type="entry name" value="Transp_IS110-like_N"/>
</dbReference>
<dbReference type="GO" id="GO:0006313">
    <property type="term" value="P:DNA transposition"/>
    <property type="evidence" value="ECO:0007669"/>
    <property type="project" value="InterPro"/>
</dbReference>
<dbReference type="AlphaFoldDB" id="X1LFT9"/>
<gene>
    <name evidence="2" type="ORF">S06H3_14324</name>
</gene>
<feature type="domain" description="Transposase IS110-like N-terminal" evidence="1">
    <location>
        <begin position="6"/>
        <end position="160"/>
    </location>
</feature>
<protein>
    <recommendedName>
        <fullName evidence="1">Transposase IS110-like N-terminal domain-containing protein</fullName>
    </recommendedName>
</protein>